<dbReference type="HOGENOM" id="CLU_264758_0_0_1"/>
<gene>
    <name evidence="2" type="primary">Dana\GF19172</name>
    <name evidence="2" type="synonym">dana_GLEANR_20885</name>
    <name evidence="2" type="ORF">GF19172</name>
</gene>
<feature type="compositionally biased region" description="Gly residues" evidence="1">
    <location>
        <begin position="1004"/>
        <end position="1013"/>
    </location>
</feature>
<dbReference type="AlphaFoldDB" id="B3MZG3"/>
<feature type="region of interest" description="Disordered" evidence="1">
    <location>
        <begin position="1003"/>
        <end position="1031"/>
    </location>
</feature>
<feature type="compositionally biased region" description="Gly residues" evidence="1">
    <location>
        <begin position="1060"/>
        <end position="1079"/>
    </location>
</feature>
<feature type="compositionally biased region" description="Polar residues" evidence="1">
    <location>
        <begin position="1128"/>
        <end position="1140"/>
    </location>
</feature>
<dbReference type="KEGG" id="dan:6501934"/>
<reference evidence="2" key="3">
    <citation type="submission" date="2015-10" db="EMBL/GenBank/DDBJ databases">
        <authorList>
            <consortium name="FlyBase"/>
        </authorList>
    </citation>
    <scope>NUCLEOTIDE SEQUENCE</scope>
    <source>
        <strain evidence="2">TSC#14024-0371.13</strain>
    </source>
</reference>
<feature type="region of interest" description="Disordered" evidence="1">
    <location>
        <begin position="1174"/>
        <end position="1199"/>
    </location>
</feature>
<dbReference type="eggNOG" id="ENOG502SE0T">
    <property type="taxonomic scope" value="Eukaryota"/>
</dbReference>
<evidence type="ECO:0000313" key="4">
    <source>
        <dbReference type="Proteomes" id="UP000007801"/>
    </source>
</evidence>
<dbReference type="OMA" id="IWCHICN"/>
<feature type="compositionally biased region" description="Basic and acidic residues" evidence="1">
    <location>
        <begin position="510"/>
        <end position="524"/>
    </location>
</feature>
<evidence type="ECO:0000256" key="1">
    <source>
        <dbReference type="SAM" id="MobiDB-lite"/>
    </source>
</evidence>
<dbReference type="OrthoDB" id="5877502at2759"/>
<keyword evidence="4" id="KW-1185">Reference proteome</keyword>
<feature type="compositionally biased region" description="Polar residues" evidence="1">
    <location>
        <begin position="784"/>
        <end position="793"/>
    </location>
</feature>
<feature type="compositionally biased region" description="Polar residues" evidence="1">
    <location>
        <begin position="1022"/>
        <end position="1031"/>
    </location>
</feature>
<accession>B3MZG3</accession>
<reference evidence="2" key="2">
    <citation type="journal article" date="2008" name="Bioinformatics">
        <title>Assembly reconciliation.</title>
        <authorList>
            <person name="Zimin A.V."/>
            <person name="Smith D.R."/>
            <person name="Sutton G."/>
            <person name="Yorke J.A."/>
        </authorList>
    </citation>
    <scope>NUCLEOTIDE SEQUENCE</scope>
    <source>
        <strain evidence="2">TSC#14024-0371.13</strain>
    </source>
</reference>
<evidence type="ECO:0000313" key="3">
    <source>
        <dbReference type="EMBL" id="KPU74741.1"/>
    </source>
</evidence>
<feature type="region of interest" description="Disordered" evidence="1">
    <location>
        <begin position="203"/>
        <end position="246"/>
    </location>
</feature>
<feature type="region of interest" description="Disordered" evidence="1">
    <location>
        <begin position="1057"/>
        <end position="1154"/>
    </location>
</feature>
<dbReference type="EMBL" id="CH902635">
    <property type="protein sequence ID" value="EDV33764.1"/>
    <property type="molecule type" value="Genomic_DNA"/>
</dbReference>
<sequence length="1215" mass="134299">MSFLPGEPLPPGYEEDEVARPAIIQKQIESYSGGPLLGTEYAIELHEVGQPRPDYYCVLCQTCNDSRSIFVHWTSLAHRAKYLQTHFQKAYDVLQKLKRIPNSAGDLVIATGNLAQLIEKHFGRPRQVTTSTNEEFRRHRDKMFNQVRDKFHFDESSGSDFVEQAHGVLRELKSDDPSIKINLKINEPEKREEGNIISLDAISSDDESFGPGPGPGVANETSKKTPGNRGANSSPPAPGADKSKHLQHLPTPKELSIQANMIAQERYKWEKFRCLLEIQLKKLRDETETYESNPEKHPDYPDEWKQFWNRRYKQLQEEKKVDPNHYDYKPEWIAYWKDRRIELFNIAVNKIKKELKEKFKLGDDDEGKTKELMERYRIRVSSPRDPSVAVNRRKLAPRNAGRPAGGGPAGPAAVEAVINISDDEGSQPASRNRPAYRRTDSRSISPKRGGGRRPARRSRSRSPRRHFRRGSSRSRSRSRSLRRRSRSPGYHRRRGGRHSRDRSLSPSPREYPDRRSFDRERSSEFYRGGGGDSYNRPPRSYDHIESFRVMDSRVYPEYSLPKVRSRSPSTSAPKDKEPAELVEEGPLTVVSVLRMLSAVEDHLGSLGPKALNLLSKALAMEMVQPNAADNLLLNEDNCVFLETTKEKLKGILIAEVLDDPHKVRVVKKLITNIAAIIFQVNSRGPSESSDANAKAGNEAKPLSSTFQLPFDRNVLAPKLASALVVKGYFDVTTDDMNKLLHFFGLLAKTDKQRREVYKDTLDFDEVRARLGLSRESKSAKGTGPTASGDSESTPIGIDLDELMKEVENQLHKESGDAGAGGAGKTNESSSGSNGLMESLTDSDLQTLLQNFKFLSSEEQVHLIGHLRKLEVQEPTRVERLRKFVNLAELSGDGESCSDFLSRVVAKTGVDKSSASSSLRGAALTGGGSSSGASAASASLSSLTARRRSSERESGSRDLANLPINKPRSVGRGSPSFVIDDDEDDDDDDYNFDDLVMKACDTNGSAGGGSGGNKAGAAPVSAPSESSTNSLTFKPAAPKISLADTETIIANLMGTLSKGTGSQGGSLSGSGSGLGSGDRGGSVRNFNMMNPHQSSQSVNQQQHPHPLPQQQHQHQQQQQHQQIQHPQFGNPNQGYPTQQMSGVPDPYGNQQGYGGYQYGGASGMQPQFPGHTGYGGPGINPWASNDPSQQQPQYNPMPQGYMQQQAHYNNVYGGRQ</sequence>
<evidence type="ECO:0000313" key="2">
    <source>
        <dbReference type="EMBL" id="EDV33764.1"/>
    </source>
</evidence>
<feature type="compositionally biased region" description="Low complexity" evidence="1">
    <location>
        <begin position="930"/>
        <end position="943"/>
    </location>
</feature>
<feature type="compositionally biased region" description="Acidic residues" evidence="1">
    <location>
        <begin position="978"/>
        <end position="991"/>
    </location>
</feature>
<feature type="compositionally biased region" description="Polar residues" evidence="1">
    <location>
        <begin position="1181"/>
        <end position="1199"/>
    </location>
</feature>
<feature type="compositionally biased region" description="Basic residues" evidence="1">
    <location>
        <begin position="449"/>
        <end position="500"/>
    </location>
</feature>
<organism evidence="2 4">
    <name type="scientific">Drosophila ananassae</name>
    <name type="common">Fruit fly</name>
    <dbReference type="NCBI Taxonomy" id="7217"/>
    <lineage>
        <taxon>Eukaryota</taxon>
        <taxon>Metazoa</taxon>
        <taxon>Ecdysozoa</taxon>
        <taxon>Arthropoda</taxon>
        <taxon>Hexapoda</taxon>
        <taxon>Insecta</taxon>
        <taxon>Pterygota</taxon>
        <taxon>Neoptera</taxon>
        <taxon>Endopterygota</taxon>
        <taxon>Diptera</taxon>
        <taxon>Brachycera</taxon>
        <taxon>Muscomorpha</taxon>
        <taxon>Ephydroidea</taxon>
        <taxon>Drosophilidae</taxon>
        <taxon>Drosophila</taxon>
        <taxon>Sophophora</taxon>
    </lineage>
</organism>
<dbReference type="GeneID" id="6501934"/>
<feature type="region of interest" description="Disordered" evidence="1">
    <location>
        <begin position="774"/>
        <end position="795"/>
    </location>
</feature>
<dbReference type="FunCoup" id="B3MZG3">
    <property type="interactions" value="219"/>
</dbReference>
<feature type="region of interest" description="Disordered" evidence="1">
    <location>
        <begin position="813"/>
        <end position="837"/>
    </location>
</feature>
<dbReference type="Proteomes" id="UP000007801">
    <property type="component" value="Unassembled WGS sequence"/>
</dbReference>
<protein>
    <submittedName>
        <fullName evidence="2">Uncharacterized protein, isoform A</fullName>
    </submittedName>
    <submittedName>
        <fullName evidence="3">Uncharacterized protein, isoform C</fullName>
    </submittedName>
</protein>
<feature type="region of interest" description="Disordered" evidence="1">
    <location>
        <begin position="914"/>
        <end position="991"/>
    </location>
</feature>
<feature type="region of interest" description="Disordered" evidence="1">
    <location>
        <begin position="374"/>
        <end position="540"/>
    </location>
</feature>
<name>B3MZG3_DROAN</name>
<dbReference type="EMBL" id="CH902635">
    <property type="protein sequence ID" value="KPU74741.1"/>
    <property type="molecule type" value="Genomic_DNA"/>
</dbReference>
<proteinExistence type="predicted"/>
<feature type="compositionally biased region" description="Polar residues" evidence="1">
    <location>
        <begin position="825"/>
        <end position="837"/>
    </location>
</feature>
<feature type="compositionally biased region" description="Low complexity" evidence="1">
    <location>
        <begin position="1089"/>
        <end position="1126"/>
    </location>
</feature>
<reference evidence="2 4" key="1">
    <citation type="journal article" date="2007" name="Nature">
        <title>Evolution of genes and genomes on the Drosophila phylogeny.</title>
        <authorList>
            <consortium name="Drosophila 12 Genomes Consortium"/>
            <person name="Clark A.G."/>
            <person name="Eisen M.B."/>
            <person name="Smith D.R."/>
            <person name="Bergman C.M."/>
            <person name="Oliver B."/>
            <person name="Markow T.A."/>
            <person name="Kaufman T.C."/>
            <person name="Kellis M."/>
            <person name="Gelbart W."/>
            <person name="Iyer V.N."/>
            <person name="Pollard D.A."/>
            <person name="Sackton T.B."/>
            <person name="Larracuente A.M."/>
            <person name="Singh N.D."/>
            <person name="Abad J.P."/>
            <person name="Abt D.N."/>
            <person name="Adryan B."/>
            <person name="Aguade M."/>
            <person name="Akashi H."/>
            <person name="Anderson W.W."/>
            <person name="Aquadro C.F."/>
            <person name="Ardell D.H."/>
            <person name="Arguello R."/>
            <person name="Artieri C.G."/>
            <person name="Barbash D.A."/>
            <person name="Barker D."/>
            <person name="Barsanti P."/>
            <person name="Batterham P."/>
            <person name="Batzoglou S."/>
            <person name="Begun D."/>
            <person name="Bhutkar A."/>
            <person name="Blanco E."/>
            <person name="Bosak S.A."/>
            <person name="Bradley R.K."/>
            <person name="Brand A.D."/>
            <person name="Brent M.R."/>
            <person name="Brooks A.N."/>
            <person name="Brown R.H."/>
            <person name="Butlin R.K."/>
            <person name="Caggese C."/>
            <person name="Calvi B.R."/>
            <person name="Bernardo de Carvalho A."/>
            <person name="Caspi A."/>
            <person name="Castrezana S."/>
            <person name="Celniker S.E."/>
            <person name="Chang J.L."/>
            <person name="Chapple C."/>
            <person name="Chatterji S."/>
            <person name="Chinwalla A."/>
            <person name="Civetta A."/>
            <person name="Clifton S.W."/>
            <person name="Comeron J.M."/>
            <person name="Costello J.C."/>
            <person name="Coyne J.A."/>
            <person name="Daub J."/>
            <person name="David R.G."/>
            <person name="Delcher A.L."/>
            <person name="Delehaunty K."/>
            <person name="Do C.B."/>
            <person name="Ebling H."/>
            <person name="Edwards K."/>
            <person name="Eickbush T."/>
            <person name="Evans J.D."/>
            <person name="Filipski A."/>
            <person name="Findeiss S."/>
            <person name="Freyhult E."/>
            <person name="Fulton L."/>
            <person name="Fulton R."/>
            <person name="Garcia A.C."/>
            <person name="Gardiner A."/>
            <person name="Garfield D.A."/>
            <person name="Garvin B.E."/>
            <person name="Gibson G."/>
            <person name="Gilbert D."/>
            <person name="Gnerre S."/>
            <person name="Godfrey J."/>
            <person name="Good R."/>
            <person name="Gotea V."/>
            <person name="Gravely B."/>
            <person name="Greenberg A.J."/>
            <person name="Griffiths-Jones S."/>
            <person name="Gross S."/>
            <person name="Guigo R."/>
            <person name="Gustafson E.A."/>
            <person name="Haerty W."/>
            <person name="Hahn M.W."/>
            <person name="Halligan D.L."/>
            <person name="Halpern A.L."/>
            <person name="Halter G.M."/>
            <person name="Han M.V."/>
            <person name="Heger A."/>
            <person name="Hillier L."/>
            <person name="Hinrichs A.S."/>
            <person name="Holmes I."/>
            <person name="Hoskins R.A."/>
            <person name="Hubisz M.J."/>
            <person name="Hultmark D."/>
            <person name="Huntley M.A."/>
            <person name="Jaffe D.B."/>
            <person name="Jagadeeshan S."/>
            <person name="Jeck W.R."/>
            <person name="Johnson J."/>
            <person name="Jones C.D."/>
            <person name="Jordan W.C."/>
            <person name="Karpen G.H."/>
            <person name="Kataoka E."/>
            <person name="Keightley P.D."/>
            <person name="Kheradpour P."/>
            <person name="Kirkness E.F."/>
            <person name="Koerich L.B."/>
            <person name="Kristiansen K."/>
            <person name="Kudrna D."/>
            <person name="Kulathinal R.J."/>
            <person name="Kumar S."/>
            <person name="Kwok R."/>
            <person name="Lander E."/>
            <person name="Langley C.H."/>
            <person name="Lapoint R."/>
            <person name="Lazzaro B.P."/>
            <person name="Lee S.J."/>
            <person name="Levesque L."/>
            <person name="Li R."/>
            <person name="Lin C.F."/>
            <person name="Lin M.F."/>
            <person name="Lindblad-Toh K."/>
            <person name="Llopart A."/>
            <person name="Long M."/>
            <person name="Low L."/>
            <person name="Lozovsky E."/>
            <person name="Lu J."/>
            <person name="Luo M."/>
            <person name="Machado C.A."/>
            <person name="Makalowski W."/>
            <person name="Marzo M."/>
            <person name="Matsuda M."/>
            <person name="Matzkin L."/>
            <person name="McAllister B."/>
            <person name="McBride C.S."/>
            <person name="McKernan B."/>
            <person name="McKernan K."/>
            <person name="Mendez-Lago M."/>
            <person name="Minx P."/>
            <person name="Mollenhauer M.U."/>
            <person name="Montooth K."/>
            <person name="Mount S.M."/>
            <person name="Mu X."/>
            <person name="Myers E."/>
            <person name="Negre B."/>
            <person name="Newfeld S."/>
            <person name="Nielsen R."/>
            <person name="Noor M.A."/>
            <person name="O'Grady P."/>
            <person name="Pachter L."/>
            <person name="Papaceit M."/>
            <person name="Parisi M.J."/>
            <person name="Parisi M."/>
            <person name="Parts L."/>
            <person name="Pedersen J.S."/>
            <person name="Pesole G."/>
            <person name="Phillippy A.M."/>
            <person name="Ponting C.P."/>
            <person name="Pop M."/>
            <person name="Porcelli D."/>
            <person name="Powell J.R."/>
            <person name="Prohaska S."/>
            <person name="Pruitt K."/>
            <person name="Puig M."/>
            <person name="Quesneville H."/>
            <person name="Ram K.R."/>
            <person name="Rand D."/>
            <person name="Rasmussen M.D."/>
            <person name="Reed L.K."/>
            <person name="Reenan R."/>
            <person name="Reily A."/>
            <person name="Remington K.A."/>
            <person name="Rieger T.T."/>
            <person name="Ritchie M.G."/>
            <person name="Robin C."/>
            <person name="Rogers Y.H."/>
            <person name="Rohde C."/>
            <person name="Rozas J."/>
            <person name="Rubenfield M.J."/>
            <person name="Ruiz A."/>
            <person name="Russo S."/>
            <person name="Salzberg S.L."/>
            <person name="Sanchez-Gracia A."/>
            <person name="Saranga D.J."/>
            <person name="Sato H."/>
            <person name="Schaeffer S.W."/>
            <person name="Schatz M.C."/>
            <person name="Schlenke T."/>
            <person name="Schwartz R."/>
            <person name="Segarra C."/>
            <person name="Singh R.S."/>
            <person name="Sirot L."/>
            <person name="Sirota M."/>
            <person name="Sisneros N.B."/>
            <person name="Smith C.D."/>
            <person name="Smith T.F."/>
            <person name="Spieth J."/>
            <person name="Stage D.E."/>
            <person name="Stark A."/>
            <person name="Stephan W."/>
            <person name="Strausberg R.L."/>
            <person name="Strempel S."/>
            <person name="Sturgill D."/>
            <person name="Sutton G."/>
            <person name="Sutton G.G."/>
            <person name="Tao W."/>
            <person name="Teichmann S."/>
            <person name="Tobari Y.N."/>
            <person name="Tomimura Y."/>
            <person name="Tsolas J.M."/>
            <person name="Valente V.L."/>
            <person name="Venter E."/>
            <person name="Venter J.C."/>
            <person name="Vicario S."/>
            <person name="Vieira F.G."/>
            <person name="Vilella A.J."/>
            <person name="Villasante A."/>
            <person name="Walenz B."/>
            <person name="Wang J."/>
            <person name="Wasserman M."/>
            <person name="Watts T."/>
            <person name="Wilson D."/>
            <person name="Wilson R.K."/>
            <person name="Wing R.A."/>
            <person name="Wolfner M.F."/>
            <person name="Wong A."/>
            <person name="Wong G.K."/>
            <person name="Wu C.I."/>
            <person name="Wu G."/>
            <person name="Yamamoto D."/>
            <person name="Yang H.P."/>
            <person name="Yang S.P."/>
            <person name="Yorke J.A."/>
            <person name="Yoshida K."/>
            <person name="Zdobnov E."/>
            <person name="Zhang P."/>
            <person name="Zhang Y."/>
            <person name="Zimin A.V."/>
            <person name="Baldwin J."/>
            <person name="Abdouelleil A."/>
            <person name="Abdulkadir J."/>
            <person name="Abebe A."/>
            <person name="Abera B."/>
            <person name="Abreu J."/>
            <person name="Acer S.C."/>
            <person name="Aftuck L."/>
            <person name="Alexander A."/>
            <person name="An P."/>
            <person name="Anderson E."/>
            <person name="Anderson S."/>
            <person name="Arachi H."/>
            <person name="Azer M."/>
            <person name="Bachantsang P."/>
            <person name="Barry A."/>
            <person name="Bayul T."/>
            <person name="Berlin A."/>
            <person name="Bessette D."/>
            <person name="Bloom T."/>
            <person name="Blye J."/>
            <person name="Boguslavskiy L."/>
            <person name="Bonnet C."/>
            <person name="Boukhgalter B."/>
            <person name="Bourzgui I."/>
            <person name="Brown A."/>
            <person name="Cahill P."/>
            <person name="Channer S."/>
            <person name="Cheshatsang Y."/>
            <person name="Chuda L."/>
            <person name="Citroen M."/>
            <person name="Collymore A."/>
            <person name="Cooke P."/>
            <person name="Costello M."/>
            <person name="D'Aco K."/>
            <person name="Daza R."/>
            <person name="De Haan G."/>
            <person name="DeGray S."/>
            <person name="DeMaso C."/>
            <person name="Dhargay N."/>
            <person name="Dooley K."/>
            <person name="Dooley E."/>
            <person name="Doricent M."/>
            <person name="Dorje P."/>
            <person name="Dorjee K."/>
            <person name="Dupes A."/>
            <person name="Elong R."/>
            <person name="Falk J."/>
            <person name="Farina A."/>
            <person name="Faro S."/>
            <person name="Ferguson D."/>
            <person name="Fisher S."/>
            <person name="Foley C.D."/>
            <person name="Franke A."/>
            <person name="Friedrich D."/>
            <person name="Gadbois L."/>
            <person name="Gearin G."/>
            <person name="Gearin C.R."/>
            <person name="Giannoukos G."/>
            <person name="Goode T."/>
            <person name="Graham J."/>
            <person name="Grandbois E."/>
            <person name="Grewal S."/>
            <person name="Gyaltsen K."/>
            <person name="Hafez N."/>
            <person name="Hagos B."/>
            <person name="Hall J."/>
            <person name="Henson C."/>
            <person name="Hollinger A."/>
            <person name="Honan T."/>
            <person name="Huard M.D."/>
            <person name="Hughes L."/>
            <person name="Hurhula B."/>
            <person name="Husby M.E."/>
            <person name="Kamat A."/>
            <person name="Kanga B."/>
            <person name="Kashin S."/>
            <person name="Khazanovich D."/>
            <person name="Kisner P."/>
            <person name="Lance K."/>
            <person name="Lara M."/>
            <person name="Lee W."/>
            <person name="Lennon N."/>
            <person name="Letendre F."/>
            <person name="LeVine R."/>
            <person name="Lipovsky A."/>
            <person name="Liu X."/>
            <person name="Liu J."/>
            <person name="Liu S."/>
            <person name="Lokyitsang T."/>
            <person name="Lokyitsang Y."/>
            <person name="Lubonja R."/>
            <person name="Lui A."/>
            <person name="MacDonald P."/>
            <person name="Magnisalis V."/>
            <person name="Maru K."/>
            <person name="Matthews C."/>
            <person name="McCusker W."/>
            <person name="McDonough S."/>
            <person name="Mehta T."/>
            <person name="Meldrim J."/>
            <person name="Meneus L."/>
            <person name="Mihai O."/>
            <person name="Mihalev A."/>
            <person name="Mihova T."/>
            <person name="Mittelman R."/>
            <person name="Mlenga V."/>
            <person name="Montmayeur A."/>
            <person name="Mulrain L."/>
            <person name="Navidi A."/>
            <person name="Naylor J."/>
            <person name="Negash T."/>
            <person name="Nguyen T."/>
            <person name="Nguyen N."/>
            <person name="Nicol R."/>
            <person name="Norbu C."/>
            <person name="Norbu N."/>
            <person name="Novod N."/>
            <person name="O'Neill B."/>
            <person name="Osman S."/>
            <person name="Markiewicz E."/>
            <person name="Oyono O.L."/>
            <person name="Patti C."/>
            <person name="Phunkhang P."/>
            <person name="Pierre F."/>
            <person name="Priest M."/>
            <person name="Raghuraman S."/>
            <person name="Rege F."/>
            <person name="Reyes R."/>
            <person name="Rise C."/>
            <person name="Rogov P."/>
            <person name="Ross K."/>
            <person name="Ryan E."/>
            <person name="Settipalli S."/>
            <person name="Shea T."/>
            <person name="Sherpa N."/>
            <person name="Shi L."/>
            <person name="Shih D."/>
            <person name="Sparrow T."/>
            <person name="Spaulding J."/>
            <person name="Stalker J."/>
            <person name="Stange-Thomann N."/>
            <person name="Stavropoulos S."/>
            <person name="Stone C."/>
            <person name="Strader C."/>
            <person name="Tesfaye S."/>
            <person name="Thomson T."/>
            <person name="Thoulutsang Y."/>
            <person name="Thoulutsang D."/>
            <person name="Topham K."/>
            <person name="Topping I."/>
            <person name="Tsamla T."/>
            <person name="Vassiliev H."/>
            <person name="Vo A."/>
            <person name="Wangchuk T."/>
            <person name="Wangdi T."/>
            <person name="Weiand M."/>
            <person name="Wilkinson J."/>
            <person name="Wilson A."/>
            <person name="Yadav S."/>
            <person name="Young G."/>
            <person name="Yu Q."/>
            <person name="Zembek L."/>
            <person name="Zhong D."/>
            <person name="Zimmer A."/>
            <person name="Zwirko Z."/>
            <person name="Jaffe D.B."/>
            <person name="Alvarez P."/>
            <person name="Brockman W."/>
            <person name="Butler J."/>
            <person name="Chin C."/>
            <person name="Gnerre S."/>
            <person name="Grabherr M."/>
            <person name="Kleber M."/>
            <person name="Mauceli E."/>
            <person name="MacCallum I."/>
        </authorList>
    </citation>
    <scope>NUCLEOTIDE SEQUENCE [LARGE SCALE GENOMIC DNA]</scope>
    <source>
        <strain evidence="2">TSC#14024-0371.13</strain>
        <strain evidence="4">Tucson 14024-0371.13</strain>
    </source>
</reference>